<keyword evidence="2" id="KW-1185">Reference proteome</keyword>
<name>A0AC60PSS4_IXOPE</name>
<dbReference type="EMBL" id="JABSTQ010010006">
    <property type="protein sequence ID" value="KAG0424186.1"/>
    <property type="molecule type" value="Genomic_DNA"/>
</dbReference>
<accession>A0AC60PSS4</accession>
<evidence type="ECO:0000313" key="2">
    <source>
        <dbReference type="Proteomes" id="UP000805193"/>
    </source>
</evidence>
<comment type="caution">
    <text evidence="1">The sequence shown here is derived from an EMBL/GenBank/DDBJ whole genome shotgun (WGS) entry which is preliminary data.</text>
</comment>
<sequence length="404" mass="46485">MTIVAAAGEDGIKSGWTQLAPHFPGDTSGTSCRVKCEAAMSPLLRCRRSSTSFKAKALLAFALVIWLLNHAGIVDFLLETPYSKFTYPLEVDTRELIRMLDEGGQPPYSVLNQYERYRFKIRNEYKCRESRESKTPARVKLLLVVKSALSHRDRREAIRHSWGYEKRFSDVPIRCVFVLGVDADDPATQDAVDSEYALHGDLVQADFVDSYYNNTIKMMQGFRWVVDYCSSAEFVLFVDDDYYVSVKNLLKFVRNPWGFSAVAQEDDEAPQRVSAPDGRLWAGFVFEGSWPMRHRWSKWYLSLSEYPYSRFPPYVTAGAFVLSQPALKDLYRVARYTRRFRFDDIFLGIVALKARLMPLHSDAFRFWGKPSDRGDFVGLIAAHGFEDPVELVRVWEQQRGYNQA</sequence>
<reference evidence="1 2" key="1">
    <citation type="journal article" date="2020" name="Cell">
        <title>Large-Scale Comparative Analyses of Tick Genomes Elucidate Their Genetic Diversity and Vector Capacities.</title>
        <authorList>
            <consortium name="Tick Genome and Microbiome Consortium (TIGMIC)"/>
            <person name="Jia N."/>
            <person name="Wang J."/>
            <person name="Shi W."/>
            <person name="Du L."/>
            <person name="Sun Y."/>
            <person name="Zhan W."/>
            <person name="Jiang J.F."/>
            <person name="Wang Q."/>
            <person name="Zhang B."/>
            <person name="Ji P."/>
            <person name="Bell-Sakyi L."/>
            <person name="Cui X.M."/>
            <person name="Yuan T.T."/>
            <person name="Jiang B.G."/>
            <person name="Yang W.F."/>
            <person name="Lam T.T."/>
            <person name="Chang Q.C."/>
            <person name="Ding S.J."/>
            <person name="Wang X.J."/>
            <person name="Zhu J.G."/>
            <person name="Ruan X.D."/>
            <person name="Zhao L."/>
            <person name="Wei J.T."/>
            <person name="Ye R.Z."/>
            <person name="Que T.C."/>
            <person name="Du C.H."/>
            <person name="Zhou Y.H."/>
            <person name="Cheng J.X."/>
            <person name="Dai P.F."/>
            <person name="Guo W.B."/>
            <person name="Han X.H."/>
            <person name="Huang E.J."/>
            <person name="Li L.F."/>
            <person name="Wei W."/>
            <person name="Gao Y.C."/>
            <person name="Liu J.Z."/>
            <person name="Shao H.Z."/>
            <person name="Wang X."/>
            <person name="Wang C.C."/>
            <person name="Yang T.C."/>
            <person name="Huo Q.B."/>
            <person name="Li W."/>
            <person name="Chen H.Y."/>
            <person name="Chen S.E."/>
            <person name="Zhou L.G."/>
            <person name="Ni X.B."/>
            <person name="Tian J.H."/>
            <person name="Sheng Y."/>
            <person name="Liu T."/>
            <person name="Pan Y.S."/>
            <person name="Xia L.Y."/>
            <person name="Li J."/>
            <person name="Zhao F."/>
            <person name="Cao W.C."/>
        </authorList>
    </citation>
    <scope>NUCLEOTIDE SEQUENCE [LARGE SCALE GENOMIC DNA]</scope>
    <source>
        <strain evidence="1">Iper-2018</strain>
    </source>
</reference>
<protein>
    <submittedName>
        <fullName evidence="1">Uncharacterized protein</fullName>
    </submittedName>
</protein>
<proteinExistence type="predicted"/>
<dbReference type="Proteomes" id="UP000805193">
    <property type="component" value="Unassembled WGS sequence"/>
</dbReference>
<evidence type="ECO:0000313" key="1">
    <source>
        <dbReference type="EMBL" id="KAG0424186.1"/>
    </source>
</evidence>
<gene>
    <name evidence="1" type="ORF">HPB47_000077</name>
</gene>
<organism evidence="1 2">
    <name type="scientific">Ixodes persulcatus</name>
    <name type="common">Taiga tick</name>
    <dbReference type="NCBI Taxonomy" id="34615"/>
    <lineage>
        <taxon>Eukaryota</taxon>
        <taxon>Metazoa</taxon>
        <taxon>Ecdysozoa</taxon>
        <taxon>Arthropoda</taxon>
        <taxon>Chelicerata</taxon>
        <taxon>Arachnida</taxon>
        <taxon>Acari</taxon>
        <taxon>Parasitiformes</taxon>
        <taxon>Ixodida</taxon>
        <taxon>Ixodoidea</taxon>
        <taxon>Ixodidae</taxon>
        <taxon>Ixodinae</taxon>
        <taxon>Ixodes</taxon>
    </lineage>
</organism>